<dbReference type="Pfam" id="PF00989">
    <property type="entry name" value="PAS"/>
    <property type="match status" value="1"/>
</dbReference>
<proteinExistence type="predicted"/>
<dbReference type="InterPro" id="IPR050736">
    <property type="entry name" value="Sensor_HK_Regulatory"/>
</dbReference>
<dbReference type="InterPro" id="IPR013767">
    <property type="entry name" value="PAS_fold"/>
</dbReference>
<dbReference type="Pfam" id="PF02518">
    <property type="entry name" value="HATPase_c"/>
    <property type="match status" value="1"/>
</dbReference>
<dbReference type="CDD" id="cd00082">
    <property type="entry name" value="HisKA"/>
    <property type="match status" value="1"/>
</dbReference>
<dbReference type="NCBIfam" id="TIGR00229">
    <property type="entry name" value="sensory_box"/>
    <property type="match status" value="1"/>
</dbReference>
<gene>
    <name evidence="9" type="ORF">ISF26_05840</name>
</gene>
<dbReference type="CDD" id="cd00130">
    <property type="entry name" value="PAS"/>
    <property type="match status" value="1"/>
</dbReference>
<dbReference type="Gene3D" id="1.10.287.130">
    <property type="match status" value="1"/>
</dbReference>
<dbReference type="InterPro" id="IPR005467">
    <property type="entry name" value="His_kinase_dom"/>
</dbReference>
<sequence length="342" mass="38304">MLAEREILDCLPFGLIVTDREGRILLWNDAMESLTGTKAADVQGGWIQCWSAELAEIGTQGHIFLRNGEEQSFSLSVRTAVSRKGHRVWVVIPDSRQELDQAQTDFVSTVSHELRTPLTSIKGFVDTLLRSGSQLSEAQHRRFLRIIKNQADRLTRLVEDILTVSRIQSGRLKNLPQRLDLGEMIDRVFENLAQKYGAERMRRELPGALPEVWADQDRLEQILTNLIDNALKYSEHGAPVCVSADLDPEDRNVLWIAVHDLGIGIPEENLDQIFNRFSRIDSPLTREREGTGLGLYITKSLVESLGGTIHVESRYGMGSTFTVSLPAVQAGAIEPGEEGWHA</sequence>
<dbReference type="PROSITE" id="PS50109">
    <property type="entry name" value="HIS_KIN"/>
    <property type="match status" value="1"/>
</dbReference>
<comment type="catalytic activity">
    <reaction evidence="1">
        <text>ATP + protein L-histidine = ADP + protein N-phospho-L-histidine.</text>
        <dbReference type="EC" id="2.7.13.3"/>
    </reaction>
</comment>
<dbReference type="CDD" id="cd16922">
    <property type="entry name" value="HATPase_EvgS-ArcB-TorS-like"/>
    <property type="match status" value="1"/>
</dbReference>
<dbReference type="EC" id="2.7.13.3" evidence="2"/>
<dbReference type="PANTHER" id="PTHR43711:SF1">
    <property type="entry name" value="HISTIDINE KINASE 1"/>
    <property type="match status" value="1"/>
</dbReference>
<dbReference type="PANTHER" id="PTHR43711">
    <property type="entry name" value="TWO-COMPONENT HISTIDINE KINASE"/>
    <property type="match status" value="1"/>
</dbReference>
<evidence type="ECO:0000256" key="2">
    <source>
        <dbReference type="ARBA" id="ARBA00012438"/>
    </source>
</evidence>
<feature type="domain" description="Histidine kinase" evidence="7">
    <location>
        <begin position="109"/>
        <end position="329"/>
    </location>
</feature>
<keyword evidence="5" id="KW-0418">Kinase</keyword>
<accession>A0ABY3PQQ3</accession>
<keyword evidence="4" id="KW-0808">Transferase</keyword>
<dbReference type="RefSeq" id="WP_230842977.1">
    <property type="nucleotide sequence ID" value="NZ_CP063845.1"/>
</dbReference>
<dbReference type="SMART" id="SM00091">
    <property type="entry name" value="PAS"/>
    <property type="match status" value="1"/>
</dbReference>
<dbReference type="InterPro" id="IPR035965">
    <property type="entry name" value="PAS-like_dom_sf"/>
</dbReference>
<dbReference type="Gene3D" id="3.30.565.10">
    <property type="entry name" value="Histidine kinase-like ATPase, C-terminal domain"/>
    <property type="match status" value="1"/>
</dbReference>
<dbReference type="SUPFAM" id="SSF55785">
    <property type="entry name" value="PYP-like sensor domain (PAS domain)"/>
    <property type="match status" value="1"/>
</dbReference>
<dbReference type="InterPro" id="IPR003661">
    <property type="entry name" value="HisK_dim/P_dom"/>
</dbReference>
<evidence type="ECO:0000259" key="7">
    <source>
        <dbReference type="PROSITE" id="PS50109"/>
    </source>
</evidence>
<dbReference type="SMART" id="SM00388">
    <property type="entry name" value="HisKA"/>
    <property type="match status" value="1"/>
</dbReference>
<reference evidence="9 10" key="1">
    <citation type="journal article" date="2021" name="Genome Biol. Evol.">
        <title>Complete Genome Sequencing of a Novel Gloeobacter Species from a Waterfall Cave in Mexico.</title>
        <authorList>
            <person name="Saw J.H."/>
            <person name="Cardona T."/>
            <person name="Montejano G."/>
        </authorList>
    </citation>
    <scope>NUCLEOTIDE SEQUENCE [LARGE SCALE GENOMIC DNA]</scope>
    <source>
        <strain evidence="9">MG652769</strain>
    </source>
</reference>
<dbReference type="Gene3D" id="3.30.450.20">
    <property type="entry name" value="PAS domain"/>
    <property type="match status" value="1"/>
</dbReference>
<keyword evidence="10" id="KW-1185">Reference proteome</keyword>
<evidence type="ECO:0000259" key="8">
    <source>
        <dbReference type="PROSITE" id="PS50112"/>
    </source>
</evidence>
<evidence type="ECO:0000256" key="3">
    <source>
        <dbReference type="ARBA" id="ARBA00022553"/>
    </source>
</evidence>
<dbReference type="EMBL" id="CP063845">
    <property type="protein sequence ID" value="UFP95752.1"/>
    <property type="molecule type" value="Genomic_DNA"/>
</dbReference>
<dbReference type="SMART" id="SM00387">
    <property type="entry name" value="HATPase_c"/>
    <property type="match status" value="1"/>
</dbReference>
<dbReference type="InterPro" id="IPR003594">
    <property type="entry name" value="HATPase_dom"/>
</dbReference>
<keyword evidence="3" id="KW-0597">Phosphoprotein</keyword>
<evidence type="ECO:0000313" key="10">
    <source>
        <dbReference type="Proteomes" id="UP001054846"/>
    </source>
</evidence>
<protein>
    <recommendedName>
        <fullName evidence="2">histidine kinase</fullName>
        <ecNumber evidence="2">2.7.13.3</ecNumber>
    </recommendedName>
</protein>
<evidence type="ECO:0000313" key="9">
    <source>
        <dbReference type="EMBL" id="UFP95752.1"/>
    </source>
</evidence>
<dbReference type="InterPro" id="IPR000014">
    <property type="entry name" value="PAS"/>
</dbReference>
<dbReference type="InterPro" id="IPR036890">
    <property type="entry name" value="HATPase_C_sf"/>
</dbReference>
<evidence type="ECO:0000256" key="4">
    <source>
        <dbReference type="ARBA" id="ARBA00022679"/>
    </source>
</evidence>
<organism evidence="9 10">
    <name type="scientific">Gloeobacter morelensis MG652769</name>
    <dbReference type="NCBI Taxonomy" id="2781736"/>
    <lineage>
        <taxon>Bacteria</taxon>
        <taxon>Bacillati</taxon>
        <taxon>Cyanobacteriota</taxon>
        <taxon>Cyanophyceae</taxon>
        <taxon>Gloeobacterales</taxon>
        <taxon>Gloeobacteraceae</taxon>
        <taxon>Gloeobacter</taxon>
        <taxon>Gloeobacter morelensis</taxon>
    </lineage>
</organism>
<dbReference type="SUPFAM" id="SSF55874">
    <property type="entry name" value="ATPase domain of HSP90 chaperone/DNA topoisomerase II/histidine kinase"/>
    <property type="match status" value="1"/>
</dbReference>
<dbReference type="SUPFAM" id="SSF47384">
    <property type="entry name" value="Homodimeric domain of signal transducing histidine kinase"/>
    <property type="match status" value="1"/>
</dbReference>
<evidence type="ECO:0000256" key="5">
    <source>
        <dbReference type="ARBA" id="ARBA00022777"/>
    </source>
</evidence>
<dbReference type="InterPro" id="IPR036097">
    <property type="entry name" value="HisK_dim/P_sf"/>
</dbReference>
<feature type="domain" description="PAS" evidence="8">
    <location>
        <begin position="5"/>
        <end position="44"/>
    </location>
</feature>
<dbReference type="PROSITE" id="PS50112">
    <property type="entry name" value="PAS"/>
    <property type="match status" value="1"/>
</dbReference>
<dbReference type="Pfam" id="PF00512">
    <property type="entry name" value="HisKA"/>
    <property type="match status" value="1"/>
</dbReference>
<dbReference type="PRINTS" id="PR00344">
    <property type="entry name" value="BCTRLSENSOR"/>
</dbReference>
<dbReference type="InterPro" id="IPR004358">
    <property type="entry name" value="Sig_transdc_His_kin-like_C"/>
</dbReference>
<dbReference type="Proteomes" id="UP001054846">
    <property type="component" value="Chromosome"/>
</dbReference>
<evidence type="ECO:0000256" key="1">
    <source>
        <dbReference type="ARBA" id="ARBA00000085"/>
    </source>
</evidence>
<evidence type="ECO:0000256" key="6">
    <source>
        <dbReference type="ARBA" id="ARBA00023012"/>
    </source>
</evidence>
<name>A0ABY3PQQ3_9CYAN</name>
<keyword evidence="6" id="KW-0902">Two-component regulatory system</keyword>